<dbReference type="GeneID" id="66859676"/>
<dbReference type="Pfam" id="PF05147">
    <property type="entry name" value="LANC_like"/>
    <property type="match status" value="1"/>
</dbReference>
<dbReference type="CDD" id="cd04791">
    <property type="entry name" value="LanC_SerThrkinase"/>
    <property type="match status" value="1"/>
</dbReference>
<dbReference type="SMART" id="SM01260">
    <property type="entry name" value="LANC_like"/>
    <property type="match status" value="1"/>
</dbReference>
<evidence type="ECO:0000256" key="6">
    <source>
        <dbReference type="ARBA" id="ARBA00022840"/>
    </source>
</evidence>
<keyword evidence="4" id="KW-0547">Nucleotide-binding</keyword>
<gene>
    <name evidence="8" type="ORF">SRIMR7_03770</name>
</gene>
<evidence type="ECO:0000256" key="3">
    <source>
        <dbReference type="ARBA" id="ARBA00022679"/>
    </source>
</evidence>
<dbReference type="Gene3D" id="1.10.510.10">
    <property type="entry name" value="Transferase(Phosphotransferase) domain 1"/>
    <property type="match status" value="1"/>
</dbReference>
<dbReference type="EC" id="2.7.11.1" evidence="1"/>
<dbReference type="Gene3D" id="1.50.10.10">
    <property type="match status" value="1"/>
</dbReference>
<evidence type="ECO:0000256" key="5">
    <source>
        <dbReference type="ARBA" id="ARBA00022777"/>
    </source>
</evidence>
<keyword evidence="5" id="KW-0418">Kinase</keyword>
<keyword evidence="3" id="KW-0808">Transferase</keyword>
<dbReference type="EMBL" id="CP094298">
    <property type="protein sequence ID" value="UNZ01248.1"/>
    <property type="molecule type" value="Genomic_DNA"/>
</dbReference>
<dbReference type="InterPro" id="IPR011009">
    <property type="entry name" value="Kinase-like_dom_sf"/>
</dbReference>
<dbReference type="InterPro" id="IPR058053">
    <property type="entry name" value="RamC_C"/>
</dbReference>
<dbReference type="InterPro" id="IPR000719">
    <property type="entry name" value="Prot_kinase_dom"/>
</dbReference>
<evidence type="ECO:0000256" key="4">
    <source>
        <dbReference type="ARBA" id="ARBA00022741"/>
    </source>
</evidence>
<feature type="domain" description="Protein kinase" evidence="7">
    <location>
        <begin position="225"/>
        <end position="485"/>
    </location>
</feature>
<proteinExistence type="predicted"/>
<reference evidence="8 9" key="1">
    <citation type="submission" date="2022-03" db="EMBL/GenBank/DDBJ databases">
        <title>Complete genome of Streptomyces rimosus ssp. rimosus R7 (=ATCC 10970).</title>
        <authorList>
            <person name="Beganovic S."/>
            <person name="Ruckert C."/>
            <person name="Busche T."/>
            <person name="Kalinowski J."/>
            <person name="Wittmann C."/>
        </authorList>
    </citation>
    <scope>NUCLEOTIDE SEQUENCE [LARGE SCALE GENOMIC DNA]</scope>
    <source>
        <strain evidence="8 9">R7</strain>
    </source>
</reference>
<evidence type="ECO:0000256" key="2">
    <source>
        <dbReference type="ARBA" id="ARBA00022527"/>
    </source>
</evidence>
<dbReference type="RefSeq" id="WP_003980794.1">
    <property type="nucleotide sequence ID" value="NZ_CP043497.1"/>
</dbReference>
<evidence type="ECO:0000313" key="9">
    <source>
        <dbReference type="Proteomes" id="UP000829494"/>
    </source>
</evidence>
<evidence type="ECO:0000313" key="8">
    <source>
        <dbReference type="EMBL" id="UNZ01248.1"/>
    </source>
</evidence>
<dbReference type="SMART" id="SM00220">
    <property type="entry name" value="S_TKc"/>
    <property type="match status" value="1"/>
</dbReference>
<sequence>MDFRYFNFCQPGGPFYDVPDTASSEGDFAAASASLPAGWRRSTNDDWVVLTPPGLQLPLQGWKIHVSATPENAEKIIEVVSEYCLPRKVTFKFIRGSGVLMRRNSKYGDRGSSGKFVTVYPLDEAHLAEILTELGELLDGETGPYILSDLRWRSGPLYVRYGGFVAHLVRCESGEPVHCIQDPDGKWVPDVRGPGFRPPAWVALPACLEEPLAARNAATLDDFPFSPTKALHFSNGGGVYEATDIRSGDAVLLKEARPLAGLDAEGADALARLRREHWALQRLEGLDCMPALVDFRKGREHYFLAREFVEGQPLAREMQQRNPLLVPRTPSADDLADYAQWAQSVLDQVERGIQEMHERAVVFGDLHPNNVLIRPDGTIAFIDLEASRESGSAAQQALAAPGFQAPAGYSGPDIDRYALGCLRLGVFLPLTQALPWSPAKAGQFIELIASTFPVPADYAEQVRRDLGPAIRPDRTEPAVTPQPLWPADGPGQEDWPTLREGIAEGILAAATPERDDRLFPGDIEQFHGQGGGVNFAYGASGVLWALVEAGLAVPDDHIDWLTNSTSRLTEPPPGFYDGLSGVAYTLDRLGRTQEARELLGRVADLPDEDADHSLFSGRAGIGLTLLHFARRDGESAFLEHAVRLADRITGQAERASGLRQRPGLMHGRSGSALFLLRLYEQTQDRKHLVQGVDALRHDLALSGWASGQPAAQDAPWRTPVLTGGAGMALVLHELLAHAPDPELAKALDDLRETIAPRFFAHAGLFTGRAGAVLARHQLHRSAGQDDPLRQHLAAFGWHAIPHAGNVAFLGDQCLRLSTDLATGAAGVLFAVDAVLGGKNLGLPFLTPRPGGWPWAEQ</sequence>
<keyword evidence="9" id="KW-1185">Reference proteome</keyword>
<dbReference type="NCBIfam" id="NF038151">
    <property type="entry name" value="lanthi_synth_III"/>
    <property type="match status" value="1"/>
</dbReference>
<dbReference type="Pfam" id="PF25816">
    <property type="entry name" value="RamC_N"/>
    <property type="match status" value="1"/>
</dbReference>
<evidence type="ECO:0000256" key="1">
    <source>
        <dbReference type="ARBA" id="ARBA00012513"/>
    </source>
</evidence>
<dbReference type="Proteomes" id="UP000829494">
    <property type="component" value="Chromosome"/>
</dbReference>
<dbReference type="Pfam" id="PF00069">
    <property type="entry name" value="Pkinase"/>
    <property type="match status" value="1"/>
</dbReference>
<dbReference type="InterPro" id="IPR053524">
    <property type="entry name" value="Aerial_hyphae_peptide-synth"/>
</dbReference>
<keyword evidence="2" id="KW-0723">Serine/threonine-protein kinase</keyword>
<dbReference type="SUPFAM" id="SSF158745">
    <property type="entry name" value="LanC-like"/>
    <property type="match status" value="1"/>
</dbReference>
<dbReference type="PANTHER" id="PTHR43289">
    <property type="entry name" value="MITOGEN-ACTIVATED PROTEIN KINASE KINASE KINASE 20-RELATED"/>
    <property type="match status" value="1"/>
</dbReference>
<keyword evidence="6" id="KW-0067">ATP-binding</keyword>
<name>A0ABY3YTK6_STRRM</name>
<dbReference type="Gene3D" id="1.50.10.20">
    <property type="match status" value="1"/>
</dbReference>
<accession>A0ABY3YTK6</accession>
<dbReference type="InterPro" id="IPR012341">
    <property type="entry name" value="6hp_glycosidase-like_sf"/>
</dbReference>
<dbReference type="PANTHER" id="PTHR43289:SF6">
    <property type="entry name" value="SERINE_THREONINE-PROTEIN KINASE NEKL-3"/>
    <property type="match status" value="1"/>
</dbReference>
<dbReference type="SUPFAM" id="SSF56112">
    <property type="entry name" value="Protein kinase-like (PK-like)"/>
    <property type="match status" value="1"/>
</dbReference>
<organism evidence="8 9">
    <name type="scientific">Streptomyces rimosus subsp. rimosus</name>
    <dbReference type="NCBI Taxonomy" id="132474"/>
    <lineage>
        <taxon>Bacteria</taxon>
        <taxon>Bacillati</taxon>
        <taxon>Actinomycetota</taxon>
        <taxon>Actinomycetes</taxon>
        <taxon>Kitasatosporales</taxon>
        <taxon>Streptomycetaceae</taxon>
        <taxon>Streptomyces</taxon>
    </lineage>
</organism>
<evidence type="ECO:0000259" key="7">
    <source>
        <dbReference type="PROSITE" id="PS50011"/>
    </source>
</evidence>
<dbReference type="InterPro" id="IPR007822">
    <property type="entry name" value="LANC-like"/>
</dbReference>
<protein>
    <recommendedName>
        <fullName evidence="1">non-specific serine/threonine protein kinase</fullName>
        <ecNumber evidence="1">2.7.11.1</ecNumber>
    </recommendedName>
</protein>
<dbReference type="PROSITE" id="PS50011">
    <property type="entry name" value="PROTEIN_KINASE_DOM"/>
    <property type="match status" value="1"/>
</dbReference>
<dbReference type="InterPro" id="IPR057929">
    <property type="entry name" value="RamC_N"/>
</dbReference>